<dbReference type="CDD" id="cd02440">
    <property type="entry name" value="AdoMet_MTases"/>
    <property type="match status" value="1"/>
</dbReference>
<keyword evidence="13" id="KW-0812">Transmembrane</keyword>
<dbReference type="FunFam" id="3.40.50.150:FF:000025">
    <property type="entry name" value="N-terminal Xaa-Pro-Lys N-methyltransferase 1"/>
    <property type="match status" value="1"/>
</dbReference>
<dbReference type="GO" id="GO:0032259">
    <property type="term" value="P:methylation"/>
    <property type="evidence" value="ECO:0007669"/>
    <property type="project" value="UniProtKB-KW"/>
</dbReference>
<evidence type="ECO:0000256" key="12">
    <source>
        <dbReference type="SAM" id="MobiDB-lite"/>
    </source>
</evidence>
<dbReference type="EMBL" id="LLZZ01000114">
    <property type="protein sequence ID" value="KTB05127.1"/>
    <property type="molecule type" value="Genomic_DNA"/>
</dbReference>
<proteinExistence type="inferred from homology"/>
<comment type="catalytic activity">
    <reaction evidence="10">
        <text>N-terminal L-alanyl-L-prolyl-L-lysyl-[protein] + 3 S-adenosyl-L-methionine = N-terminal N,N,N-trimethyl-L-alanyl-L-prolyl-L-lysyl-[protein] + 3 S-adenosyl-L-homocysteine + 3 H(+)</text>
        <dbReference type="Rhea" id="RHEA:54712"/>
        <dbReference type="Rhea" id="RHEA-COMP:13785"/>
        <dbReference type="Rhea" id="RHEA-COMP:13971"/>
        <dbReference type="ChEBI" id="CHEBI:15378"/>
        <dbReference type="ChEBI" id="CHEBI:57856"/>
        <dbReference type="ChEBI" id="CHEBI:59789"/>
        <dbReference type="ChEBI" id="CHEBI:138057"/>
        <dbReference type="ChEBI" id="CHEBI:138315"/>
        <dbReference type="EC" id="2.1.1.244"/>
    </reaction>
</comment>
<dbReference type="GO" id="GO:0002181">
    <property type="term" value="P:cytoplasmic translation"/>
    <property type="evidence" value="ECO:0007669"/>
    <property type="project" value="EnsemblFungi"/>
</dbReference>
<dbReference type="GO" id="GO:0071885">
    <property type="term" value="F:N-terminal protein N-methyltransferase activity"/>
    <property type="evidence" value="ECO:0007669"/>
    <property type="project" value="UniProtKB-EC"/>
</dbReference>
<keyword evidence="13" id="KW-1133">Transmembrane helix</keyword>
<evidence type="ECO:0000313" key="14">
    <source>
        <dbReference type="EMBL" id="KTB05127.1"/>
    </source>
</evidence>
<dbReference type="Gene3D" id="3.40.50.150">
    <property type="entry name" value="Vaccinia Virus protein VP39"/>
    <property type="match status" value="1"/>
</dbReference>
<dbReference type="AlphaFoldDB" id="A0A0W0CKF6"/>
<sequence length="342" mass="39287">MSKIAKLGSFTLVSGVVATSCYYYFIDRDGYHYKRSVWKQVGDEVQRVIDRKPSLVFSKEKYGDQFDYDYKVSGERVERVPVDHKQLVLRYNSETMKDLWNKERWPTQDTERMEKPDELIDYGDAIDYWTSIPPTVDGVLGGYGEGTVVPVMDVLGSNHFLRKLKSRMVVEPGYKRVGCDVGAGIGRVTKTMLHKHCDVVDLVEPVEPFVAQMHQELEPLRQEGKIGEIYALGMQDFVPEKGKYWLIWCQWCVGHLPDEELVKFFKRCVEGLQPNGTIIVKENNTPTDTDDFDDTDSSVTRSDTKFKQIFEQSGLKLIATDRQKGLPKELYPVRMYALKPVA</sequence>
<evidence type="ECO:0000256" key="5">
    <source>
        <dbReference type="ARBA" id="ARBA00039112"/>
    </source>
</evidence>
<accession>A0A0W0CKF6</accession>
<evidence type="ECO:0000256" key="3">
    <source>
        <dbReference type="ARBA" id="ARBA00022679"/>
    </source>
</evidence>
<evidence type="ECO:0000256" key="1">
    <source>
        <dbReference type="ARBA" id="ARBA00009059"/>
    </source>
</evidence>
<dbReference type="VEuPathDB" id="FungiDB:CAGL0I09240g"/>
<dbReference type="GO" id="GO:0005829">
    <property type="term" value="C:cytosol"/>
    <property type="evidence" value="ECO:0007669"/>
    <property type="project" value="EnsemblFungi"/>
</dbReference>
<evidence type="ECO:0000256" key="11">
    <source>
        <dbReference type="ARBA" id="ARBA00082558"/>
    </source>
</evidence>
<evidence type="ECO:0000256" key="2">
    <source>
        <dbReference type="ARBA" id="ARBA00022603"/>
    </source>
</evidence>
<feature type="transmembrane region" description="Helical" evidence="13">
    <location>
        <begin position="7"/>
        <end position="26"/>
    </location>
</feature>
<evidence type="ECO:0000256" key="10">
    <source>
        <dbReference type="ARBA" id="ARBA00048167"/>
    </source>
</evidence>
<dbReference type="VEuPathDB" id="FungiDB:GWK60_I04741"/>
<dbReference type="Pfam" id="PF05891">
    <property type="entry name" value="Methyltransf_PK"/>
    <property type="match status" value="1"/>
</dbReference>
<feature type="region of interest" description="Disordered" evidence="12">
    <location>
        <begin position="279"/>
        <end position="298"/>
    </location>
</feature>
<dbReference type="PANTHER" id="PTHR12753">
    <property type="entry name" value="AD-003 - RELATED"/>
    <property type="match status" value="1"/>
</dbReference>
<evidence type="ECO:0000256" key="13">
    <source>
        <dbReference type="SAM" id="Phobius"/>
    </source>
</evidence>
<dbReference type="VEuPathDB" id="FungiDB:B1J91_I09240g"/>
<dbReference type="Proteomes" id="UP000054886">
    <property type="component" value="Unassembled WGS sequence"/>
</dbReference>
<evidence type="ECO:0000256" key="7">
    <source>
        <dbReference type="ARBA" id="ARBA00043129"/>
    </source>
</evidence>
<name>A0A0W0CKF6_CANGB</name>
<comment type="similarity">
    <text evidence="1">Belongs to the methyltransferase superfamily. NTM1 family.</text>
</comment>
<keyword evidence="2 14" id="KW-0489">Methyltransferase</keyword>
<dbReference type="InterPro" id="IPR008576">
    <property type="entry name" value="MeTrfase_NTM1"/>
</dbReference>
<dbReference type="VEuPathDB" id="FungiDB:GVI51_I09119"/>
<evidence type="ECO:0000256" key="4">
    <source>
        <dbReference type="ARBA" id="ARBA00022691"/>
    </source>
</evidence>
<gene>
    <name evidence="14" type="ORF">AO440_002732</name>
</gene>
<dbReference type="VEuPathDB" id="FungiDB:B1J91_I09262g"/>
<evidence type="ECO:0000313" key="15">
    <source>
        <dbReference type="Proteomes" id="UP000054886"/>
    </source>
</evidence>
<dbReference type="PANTHER" id="PTHR12753:SF0">
    <property type="entry name" value="ALPHA N-TERMINAL PROTEIN METHYLTRANSFERASE 1"/>
    <property type="match status" value="1"/>
</dbReference>
<dbReference type="InterPro" id="IPR029063">
    <property type="entry name" value="SAM-dependent_MTases_sf"/>
</dbReference>
<dbReference type="PROSITE" id="PS51257">
    <property type="entry name" value="PROKAR_LIPOPROTEIN"/>
    <property type="match status" value="1"/>
</dbReference>
<evidence type="ECO:0000256" key="9">
    <source>
        <dbReference type="ARBA" id="ARBA00047885"/>
    </source>
</evidence>
<protein>
    <recommendedName>
        <fullName evidence="6">Alpha N-terminal protein methyltransferase 1</fullName>
        <ecNumber evidence="5">2.1.1.244</ecNumber>
    </recommendedName>
    <alternativeName>
        <fullName evidence="11">Translation associated element 1</fullName>
    </alternativeName>
    <alternativeName>
        <fullName evidence="7">X-Pro-Lys N-terminal protein methyltransferase 1</fullName>
    </alternativeName>
</protein>
<organism evidence="14 15">
    <name type="scientific">Candida glabrata</name>
    <name type="common">Yeast</name>
    <name type="synonym">Torulopsis glabrata</name>
    <dbReference type="NCBI Taxonomy" id="5478"/>
    <lineage>
        <taxon>Eukaryota</taxon>
        <taxon>Fungi</taxon>
        <taxon>Dikarya</taxon>
        <taxon>Ascomycota</taxon>
        <taxon>Saccharomycotina</taxon>
        <taxon>Saccharomycetes</taxon>
        <taxon>Saccharomycetales</taxon>
        <taxon>Saccharomycetaceae</taxon>
        <taxon>Nakaseomyces</taxon>
    </lineage>
</organism>
<keyword evidence="13" id="KW-0472">Membrane</keyword>
<dbReference type="VEuPathDB" id="FungiDB:GVI51_I09097"/>
<dbReference type="EC" id="2.1.1.244" evidence="5"/>
<evidence type="ECO:0000256" key="6">
    <source>
        <dbReference type="ARBA" id="ARBA00039449"/>
    </source>
</evidence>
<dbReference type="VEuPathDB" id="FungiDB:GWK60_I04763"/>
<evidence type="ECO:0000256" key="8">
    <source>
        <dbReference type="ARBA" id="ARBA00047306"/>
    </source>
</evidence>
<dbReference type="VEuPathDB" id="FungiDB:CAGL0I09262g"/>
<comment type="caution">
    <text evidence="14">The sequence shown here is derived from an EMBL/GenBank/DDBJ whole genome shotgun (WGS) entry which is preliminary data.</text>
</comment>
<comment type="catalytic activity">
    <reaction evidence="9">
        <text>N-terminal L-prolyl-L-prolyl-L-lysyl-[protein] + 2 S-adenosyl-L-methionine = N-terminal N,N-dimethyl-L-prolyl-L-prolyl-L-lysyl-[protein] + 2 S-adenosyl-L-homocysteine + 2 H(+)</text>
        <dbReference type="Rhea" id="RHEA:54736"/>
        <dbReference type="Rhea" id="RHEA-COMP:13787"/>
        <dbReference type="Rhea" id="RHEA-COMP:13974"/>
        <dbReference type="ChEBI" id="CHEBI:15378"/>
        <dbReference type="ChEBI" id="CHEBI:57856"/>
        <dbReference type="ChEBI" id="CHEBI:59789"/>
        <dbReference type="ChEBI" id="CHEBI:138059"/>
        <dbReference type="ChEBI" id="CHEBI:138318"/>
        <dbReference type="EC" id="2.1.1.244"/>
    </reaction>
</comment>
<keyword evidence="3 14" id="KW-0808">Transferase</keyword>
<reference evidence="14 15" key="1">
    <citation type="submission" date="2015-10" db="EMBL/GenBank/DDBJ databases">
        <title>Draft genomes sequences of Candida glabrata isolates 1A, 1B, 2A, 2B, 3A and 3B.</title>
        <authorList>
            <person name="Haavelsrud O.E."/>
            <person name="Gaustad P."/>
        </authorList>
    </citation>
    <scope>NUCLEOTIDE SEQUENCE [LARGE SCALE GENOMIC DNA]</scope>
    <source>
        <strain evidence="14">910700640</strain>
    </source>
</reference>
<keyword evidence="4" id="KW-0949">S-adenosyl-L-methionine</keyword>
<comment type="catalytic activity">
    <reaction evidence="8">
        <text>N-terminal L-seryl-L-prolyl-L-lysyl-[protein] + 3 S-adenosyl-L-methionine = N-terminal N,N,N-trimethyl-L-seryl-L-prolyl-L-lysyl-[protein] + 3 S-adenosyl-L-homocysteine + 3 H(+)</text>
        <dbReference type="Rhea" id="RHEA:54724"/>
        <dbReference type="Rhea" id="RHEA-COMP:13789"/>
        <dbReference type="Rhea" id="RHEA-COMP:13973"/>
        <dbReference type="ChEBI" id="CHEBI:15378"/>
        <dbReference type="ChEBI" id="CHEBI:57856"/>
        <dbReference type="ChEBI" id="CHEBI:59789"/>
        <dbReference type="ChEBI" id="CHEBI:138061"/>
        <dbReference type="ChEBI" id="CHEBI:138317"/>
        <dbReference type="EC" id="2.1.1.244"/>
    </reaction>
</comment>
<dbReference type="SUPFAM" id="SSF53335">
    <property type="entry name" value="S-adenosyl-L-methionine-dependent methyltransferases"/>
    <property type="match status" value="1"/>
</dbReference>